<gene>
    <name evidence="5" type="ORF">CAB17_03900</name>
</gene>
<evidence type="ECO:0000259" key="4">
    <source>
        <dbReference type="Pfam" id="PF20892"/>
    </source>
</evidence>
<dbReference type="Pfam" id="PF18219">
    <property type="entry name" value="SidC_N"/>
    <property type="match status" value="1"/>
</dbReference>
<protein>
    <submittedName>
        <fullName evidence="5">Protein SdcA</fullName>
    </submittedName>
</protein>
<reference evidence="5 6" key="1">
    <citation type="submission" date="2017-12" db="EMBL/GenBank/DDBJ databases">
        <title>Legionella sainthelensi LA01-117, whole genome sequence of a clinical isolate from New Zealand.</title>
        <authorList>
            <person name="Cree S.L."/>
            <person name="Slow S."/>
            <person name="Kennedy M.A."/>
            <person name="Murdoch D.R."/>
            <person name="Biggs P.J."/>
            <person name="Anderson T."/>
        </authorList>
    </citation>
    <scope>NUCLEOTIDE SEQUENCE [LARGE SCALE GENOMIC DNA]</scope>
    <source>
        <strain evidence="5 6">LA01-117</strain>
    </source>
</reference>
<dbReference type="Pfam" id="PF20892">
    <property type="entry name" value="SidC_lipid-bd"/>
    <property type="match status" value="1"/>
</dbReference>
<feature type="domain" description="SidC lipid-binding" evidence="4">
    <location>
        <begin position="614"/>
        <end position="736"/>
    </location>
</feature>
<dbReference type="Proteomes" id="UP000234343">
    <property type="component" value="Chromosome"/>
</dbReference>
<dbReference type="InterPro" id="IPR048697">
    <property type="entry name" value="SidC_C"/>
</dbReference>
<evidence type="ECO:0000313" key="6">
    <source>
        <dbReference type="Proteomes" id="UP000234343"/>
    </source>
</evidence>
<dbReference type="InterPro" id="IPR041264">
    <property type="entry name" value="SidC_N"/>
</dbReference>
<evidence type="ECO:0000259" key="2">
    <source>
        <dbReference type="Pfam" id="PF18219"/>
    </source>
</evidence>
<dbReference type="EMBL" id="CP025491">
    <property type="protein sequence ID" value="AUH71300.1"/>
    <property type="molecule type" value="Genomic_DNA"/>
</dbReference>
<name>A0A2H5FIC7_9GAMM</name>
<organism evidence="5 6">
    <name type="scientific">Legionella sainthelensi</name>
    <dbReference type="NCBI Taxonomy" id="28087"/>
    <lineage>
        <taxon>Bacteria</taxon>
        <taxon>Pseudomonadati</taxon>
        <taxon>Pseudomonadota</taxon>
        <taxon>Gammaproteobacteria</taxon>
        <taxon>Legionellales</taxon>
        <taxon>Legionellaceae</taxon>
        <taxon>Legionella</taxon>
    </lineage>
</organism>
<dbReference type="InterPro" id="IPR048699">
    <property type="entry name" value="SidC_lipid-bd"/>
</dbReference>
<dbReference type="KEGG" id="lsh:CAB17_03900"/>
<proteinExistence type="predicted"/>
<keyword evidence="1" id="KW-0175">Coiled coil</keyword>
<feature type="coiled-coil region" evidence="1">
    <location>
        <begin position="652"/>
        <end position="682"/>
    </location>
</feature>
<dbReference type="Pfam" id="PF20875">
    <property type="entry name" value="SidC_C"/>
    <property type="match status" value="1"/>
</dbReference>
<evidence type="ECO:0000256" key="1">
    <source>
        <dbReference type="SAM" id="Coils"/>
    </source>
</evidence>
<feature type="domain" description="SidC C-terminal" evidence="3">
    <location>
        <begin position="768"/>
        <end position="887"/>
    </location>
</feature>
<evidence type="ECO:0000259" key="3">
    <source>
        <dbReference type="Pfam" id="PF20875"/>
    </source>
</evidence>
<dbReference type="AlphaFoldDB" id="A0A2H5FIC7"/>
<dbReference type="RefSeq" id="WP_101899051.1">
    <property type="nucleotide sequence ID" value="NZ_CP025491.2"/>
</dbReference>
<accession>A0A2H5FIC7</accession>
<feature type="domain" description="SidC N-terminal" evidence="2">
    <location>
        <begin position="5"/>
        <end position="516"/>
    </location>
</feature>
<evidence type="ECO:0000313" key="5">
    <source>
        <dbReference type="EMBL" id="AUH71300.1"/>
    </source>
</evidence>
<keyword evidence="6" id="KW-1185">Reference proteome</keyword>
<sequence length="940" mass="106737">MPDPIKFKEPERCDYVYIDENNKVHLMMPLVGGVEIGLDNTCQTGVELNSFFHGSTHEGVTRFSAQHHLAEYAKLLKEDIQEIEKQRAISPLAFETQLKVKKERLKQVNQYIELITVLKKDYDADKGIKSLQLLENTQGSYPPIPKEVSALVKSATNGFAVRLSPFDNDPLTLFNDPIFSVKRNISKWRRPDGRHHLGAIDINEGLGSRLRSTFYDAKTNTGSPILPPKTLKEKVIEDILAKANLPDDYLKEPDTRDERLTEVKKIIQEELVKVNKDISVDKSTIGGMDIDASYLLDLACTVGEDDPLKEWIGGVIGAATSSEFWDLEEQKQSEAISVFYDGEGKEVNASNNDRMSVKVQFLLAEANIFCKLNKLSDANFGAFFDEEPHATNIAKNVKEGLGKGANIEKVIFDYINTYHAQLGLKNPLTEEQQKEITEQFTKNYNTIKDSPHFDEFFIADTSKKGALFNHQNRISLSFLEFFQRQTKGKHPLGELEGHVEALHSGSTNNLSHKNEVGYEKLEQFKTEVVRLLAENKPKELIDYLTLQQPGSKAPNYSMLTLETQNYIAYNRNGQEILRALEQSDANPKAKQELGKLISPTHVKHENLANVVWSKVSSKPLFEVELNRVASGISATVTNYEREKNGRWFQRTNKVREEQIQQLKEIAEELKKLAAKPDNAKKEEVVNSLLKSIMVLDKIDADIGKESNLFKSSLQREVVGFKKQLQEMCQLENYAIKPTPKGRGFQQQLQEMHMINQGKKPLDLITTFVIEEQFNKISNQEVQKIARDLPHHSHTDQAIEFFAQLTSEEANKVASYLNLEYRELTQSTDKHKLLTEEIPQAFKEINERLLSGFKQEGVIDEGVHEKLLALADKIPPELVTKKNLEKWSTTPEMLNDTQFGSLLKEAQSPPSVVATRDFRRSIDDITGRTNLDSTHTQTFNH</sequence>